<feature type="region of interest" description="Disordered" evidence="1">
    <location>
        <begin position="358"/>
        <end position="382"/>
    </location>
</feature>
<feature type="region of interest" description="Disordered" evidence="1">
    <location>
        <begin position="1"/>
        <end position="33"/>
    </location>
</feature>
<organism evidence="2 3">
    <name type="scientific">Besnoitia besnoiti</name>
    <name type="common">Apicomplexan protozoan</name>
    <dbReference type="NCBI Taxonomy" id="94643"/>
    <lineage>
        <taxon>Eukaryota</taxon>
        <taxon>Sar</taxon>
        <taxon>Alveolata</taxon>
        <taxon>Apicomplexa</taxon>
        <taxon>Conoidasida</taxon>
        <taxon>Coccidia</taxon>
        <taxon>Eucoccidiorida</taxon>
        <taxon>Eimeriorina</taxon>
        <taxon>Sarcocystidae</taxon>
        <taxon>Besnoitia</taxon>
    </lineage>
</organism>
<sequence length="981" mass="103395">MTASRRCGDPLPSPASAGGPQGEKHGEQEPEARRADGCLASLQAQLSQGLNLHTLLNDPLLVVLLLSFLPSSADVRALLVAALPPPLSPGTLHDASSPASCLALTDRPPSPGLDSSLSFDCRLTDSQFSSGSITPAGGRVGYASLLEFESEAAECTDFLSASPLHSLASSSTRQFAGGAARREGRTFAYSRHLLRAEESCASAASAFPPPALPAPLRLPAAIVACFYHSLCFRRGDLLDAAAGRPLFSPQKAFLCQLEGSPAPRESGEAASSAQALLFETRGAAASAEYWRNIYFTLIHGSRCDDCGAELEPEEKTKASQGSGSSQPSEARSFDRAAAAEASALLPSSSVALPAGVVRSPAAPPTARASSSPAPPPPMASLLPRARTPFAPCSACVCLCRSCRGALRRRAEILCTLQRIVADVACVCQQTGGDGPRRRCDSENKRRRGETGVCAESAARPAADVGQHVSDARDPRQARAWPQPGVGGGEGEDRRALAACPQRSQPPADGLGGGGPGGGGTAAGLPPRSSVAATVDAAVEELFRHGGLFVAQAAFQKLLLHHRRMVQTVLRALGSQIRQELLRTTGVDFFRRVLSPLLEASKSHREGGLDEARHSRRAGAESGLAGLKRRRVGPTAFMAAAGAAEVGRRHAPERKGEQLHGLFRFSDGEKKDLGALLQRCFHGLAMPAVSTLLHSLGGVRGDGECSREGLEDDPGGEAEAETSERWEQSLNSLASMETLYATRTSFLLLVNRFHRLLEHPDLPLLHTLYVQRVQTARAMWPPATGPPSPHATDPAAEPACPSSPQPGDASPGPRALAPPSPAAPASASATNSLDAGISQEEARAPATWPAEGKNGSGARPCTQEERRRGGEGRPESEGGALGLGSARAVGAGAPAETGLWTETRKDDIELVCCWRILECLCTFLFDGRSRRPIRCYRKTLATRQFVDHLYRLAQDPTAETALCCHFSPLVACPRDALHAWPR</sequence>
<feature type="compositionally biased region" description="Acidic residues" evidence="1">
    <location>
        <begin position="709"/>
        <end position="720"/>
    </location>
</feature>
<reference evidence="2 3" key="1">
    <citation type="submission" date="2017-09" db="EMBL/GenBank/DDBJ databases">
        <title>Genome sequencing of Besnoitia besnoiti strain Bb-Ger1.</title>
        <authorList>
            <person name="Schares G."/>
            <person name="Venepally P."/>
            <person name="Lorenzi H.A."/>
        </authorList>
    </citation>
    <scope>NUCLEOTIDE SEQUENCE [LARGE SCALE GENOMIC DNA]</scope>
    <source>
        <strain evidence="2 3">Bb-Ger1</strain>
    </source>
</reference>
<evidence type="ECO:0000256" key="1">
    <source>
        <dbReference type="SAM" id="MobiDB-lite"/>
    </source>
</evidence>
<feature type="compositionally biased region" description="Polar residues" evidence="1">
    <location>
        <begin position="318"/>
        <end position="327"/>
    </location>
</feature>
<name>A0A2A9M2Z4_BESBE</name>
<dbReference type="RefSeq" id="XP_029216867.1">
    <property type="nucleotide sequence ID" value="XM_029360200.1"/>
</dbReference>
<proteinExistence type="predicted"/>
<accession>A0A2A9M2Z4</accession>
<dbReference type="EMBL" id="NWUJ01000010">
    <property type="protein sequence ID" value="PFH32858.1"/>
    <property type="molecule type" value="Genomic_DNA"/>
</dbReference>
<feature type="compositionally biased region" description="Low complexity" evidence="1">
    <location>
        <begin position="358"/>
        <end position="371"/>
    </location>
</feature>
<gene>
    <name evidence="2" type="ORF">BESB_014710</name>
</gene>
<dbReference type="PANTHER" id="PTHR24216">
    <property type="entry name" value="PAXILLIN-RELATED"/>
    <property type="match status" value="1"/>
</dbReference>
<feature type="compositionally biased region" description="Gly residues" evidence="1">
    <location>
        <begin position="509"/>
        <end position="521"/>
    </location>
</feature>
<dbReference type="Proteomes" id="UP000224006">
    <property type="component" value="Chromosome IX"/>
</dbReference>
<evidence type="ECO:0000313" key="3">
    <source>
        <dbReference type="Proteomes" id="UP000224006"/>
    </source>
</evidence>
<feature type="compositionally biased region" description="Basic and acidic residues" evidence="1">
    <location>
        <begin position="22"/>
        <end position="33"/>
    </location>
</feature>
<dbReference type="KEGG" id="bbes:BESB_014710"/>
<dbReference type="VEuPathDB" id="ToxoDB:BESB_014710"/>
<comment type="caution">
    <text evidence="2">The sequence shown here is derived from an EMBL/GenBank/DDBJ whole genome shotgun (WGS) entry which is preliminary data.</text>
</comment>
<feature type="compositionally biased region" description="Basic and acidic residues" evidence="1">
    <location>
        <begin position="434"/>
        <end position="443"/>
    </location>
</feature>
<dbReference type="GeneID" id="40306532"/>
<feature type="region of interest" description="Disordered" evidence="1">
    <location>
        <begin position="700"/>
        <end position="725"/>
    </location>
</feature>
<feature type="region of interest" description="Disordered" evidence="1">
    <location>
        <begin position="602"/>
        <end position="624"/>
    </location>
</feature>
<dbReference type="AlphaFoldDB" id="A0A2A9M2Z4"/>
<feature type="compositionally biased region" description="Basic and acidic residues" evidence="1">
    <location>
        <begin position="861"/>
        <end position="875"/>
    </location>
</feature>
<keyword evidence="3" id="KW-1185">Reference proteome</keyword>
<evidence type="ECO:0000313" key="2">
    <source>
        <dbReference type="EMBL" id="PFH32858.1"/>
    </source>
</evidence>
<feature type="region of interest" description="Disordered" evidence="1">
    <location>
        <begin position="779"/>
        <end position="888"/>
    </location>
</feature>
<feature type="compositionally biased region" description="Basic and acidic residues" evidence="1">
    <location>
        <begin position="602"/>
        <end position="612"/>
    </location>
</feature>
<dbReference type="OrthoDB" id="10371852at2759"/>
<protein>
    <submittedName>
        <fullName evidence="2">Uncharacterized protein</fullName>
    </submittedName>
</protein>
<feature type="region of interest" description="Disordered" evidence="1">
    <location>
        <begin position="311"/>
        <end position="333"/>
    </location>
</feature>
<feature type="region of interest" description="Disordered" evidence="1">
    <location>
        <begin position="429"/>
        <end position="527"/>
    </location>
</feature>
<dbReference type="PANTHER" id="PTHR24216:SF65">
    <property type="entry name" value="PAXILLIN-LIKE PROTEIN 1"/>
    <property type="match status" value="1"/>
</dbReference>